<evidence type="ECO:0000256" key="5">
    <source>
        <dbReference type="SAM" id="MobiDB-lite"/>
    </source>
</evidence>
<dbReference type="EMBL" id="LCMG01000025">
    <property type="protein sequence ID" value="KKU31779.1"/>
    <property type="molecule type" value="Genomic_DNA"/>
</dbReference>
<comment type="subcellular location">
    <subcellularLocation>
        <location evidence="1">Secreted</location>
    </subcellularLocation>
</comment>
<protein>
    <submittedName>
        <fullName evidence="6">Polymorphic outer membrane protein</fullName>
    </submittedName>
</protein>
<evidence type="ECO:0000313" key="7">
    <source>
        <dbReference type="Proteomes" id="UP000034705"/>
    </source>
</evidence>
<sequence>MVGIGCIIAAVILVRSWQSSDSTQILLDAVTASLESCDDAVNPDDCRQQIVETQANATGEAVVCDVLTGDVRDQCLWSVARKRLDPEFCEGIAEATSNSMCWDEMHQRLATKNKDTVYCEQMRDEQKVIACERAITEKLITTENCEEYHTQEICGDRLTTETAVAARNPDVCAVITHALRLEGCLEAVGIGDRDMDGVDEEIERVRGTSDVDKDTDDDGLGDFEEIFDYKTDPLNTDSDEDGYTDGQEVAGGYNPLGTGKL</sequence>
<dbReference type="PANTHER" id="PTHR37467">
    <property type="entry name" value="EXPORTED CALCIUM-BINDING GLYCOPROTEIN-RELATED"/>
    <property type="match status" value="1"/>
</dbReference>
<dbReference type="PANTHER" id="PTHR37467:SF1">
    <property type="entry name" value="EXPORTED CALCIUM-BINDING GLYCOPROTEIN"/>
    <property type="match status" value="1"/>
</dbReference>
<name>A0A0G1PG77_9BACT</name>
<evidence type="ECO:0000256" key="2">
    <source>
        <dbReference type="ARBA" id="ARBA00022525"/>
    </source>
</evidence>
<proteinExistence type="predicted"/>
<keyword evidence="4" id="KW-0106">Calcium</keyword>
<evidence type="ECO:0000313" key="6">
    <source>
        <dbReference type="EMBL" id="KKU31779.1"/>
    </source>
</evidence>
<dbReference type="Proteomes" id="UP000034705">
    <property type="component" value="Unassembled WGS sequence"/>
</dbReference>
<evidence type="ECO:0000256" key="1">
    <source>
        <dbReference type="ARBA" id="ARBA00004613"/>
    </source>
</evidence>
<evidence type="ECO:0000256" key="3">
    <source>
        <dbReference type="ARBA" id="ARBA00022729"/>
    </source>
</evidence>
<evidence type="ECO:0000256" key="4">
    <source>
        <dbReference type="ARBA" id="ARBA00022837"/>
    </source>
</evidence>
<feature type="region of interest" description="Disordered" evidence="5">
    <location>
        <begin position="207"/>
        <end position="261"/>
    </location>
</feature>
<gene>
    <name evidence="6" type="ORF">UX45_C0025G0011</name>
</gene>
<comment type="caution">
    <text evidence="6">The sequence shown here is derived from an EMBL/GenBank/DDBJ whole genome shotgun (WGS) entry which is preliminary data.</text>
</comment>
<organism evidence="6 7">
    <name type="scientific">Candidatus Uhrbacteria bacterium GW2011_GWF2_46_218</name>
    <dbReference type="NCBI Taxonomy" id="1619001"/>
    <lineage>
        <taxon>Bacteria</taxon>
        <taxon>Candidatus Uhriibacteriota</taxon>
    </lineage>
</organism>
<keyword evidence="2" id="KW-0964">Secreted</keyword>
<feature type="compositionally biased region" description="Acidic residues" evidence="5">
    <location>
        <begin position="213"/>
        <end position="226"/>
    </location>
</feature>
<dbReference type="InterPro" id="IPR053180">
    <property type="entry name" value="Ca-binding_acidic-repeat"/>
</dbReference>
<keyword evidence="3" id="KW-0732">Signal</keyword>
<accession>A0A0G1PG77</accession>
<dbReference type="InterPro" id="IPR059100">
    <property type="entry name" value="TSP3_bac"/>
</dbReference>
<dbReference type="AlphaFoldDB" id="A0A0G1PG77"/>
<dbReference type="Pfam" id="PF18884">
    <property type="entry name" value="TSP3_bac"/>
    <property type="match status" value="2"/>
</dbReference>
<reference evidence="6 7" key="1">
    <citation type="journal article" date="2015" name="Nature">
        <title>rRNA introns, odd ribosomes, and small enigmatic genomes across a large radiation of phyla.</title>
        <authorList>
            <person name="Brown C.T."/>
            <person name="Hug L.A."/>
            <person name="Thomas B.C."/>
            <person name="Sharon I."/>
            <person name="Castelle C.J."/>
            <person name="Singh A."/>
            <person name="Wilkins M.J."/>
            <person name="Williams K.H."/>
            <person name="Banfield J.F."/>
        </authorList>
    </citation>
    <scope>NUCLEOTIDE SEQUENCE [LARGE SCALE GENOMIC DNA]</scope>
</reference>